<dbReference type="RefSeq" id="WP_394821822.1">
    <property type="nucleotide sequence ID" value="NZ_CP089984.1"/>
</dbReference>
<accession>A0ABZ2LSS5</accession>
<proteinExistence type="predicted"/>
<organism evidence="2 3">
    <name type="scientific">Pendulispora albinea</name>
    <dbReference type="NCBI Taxonomy" id="2741071"/>
    <lineage>
        <taxon>Bacteria</taxon>
        <taxon>Pseudomonadati</taxon>
        <taxon>Myxococcota</taxon>
        <taxon>Myxococcia</taxon>
        <taxon>Myxococcales</taxon>
        <taxon>Sorangiineae</taxon>
        <taxon>Pendulisporaceae</taxon>
        <taxon>Pendulispora</taxon>
    </lineage>
</organism>
<gene>
    <name evidence="2" type="ORF">LZC94_30675</name>
</gene>
<name>A0ABZ2LSS5_9BACT</name>
<evidence type="ECO:0008006" key="4">
    <source>
        <dbReference type="Google" id="ProtNLM"/>
    </source>
</evidence>
<dbReference type="Proteomes" id="UP001370348">
    <property type="component" value="Chromosome"/>
</dbReference>
<protein>
    <recommendedName>
        <fullName evidence="4">DUF5602 domain-containing protein</fullName>
    </recommendedName>
</protein>
<dbReference type="PROSITE" id="PS51257">
    <property type="entry name" value="PROKAR_LIPOPROTEIN"/>
    <property type="match status" value="1"/>
</dbReference>
<feature type="signal peptide" evidence="1">
    <location>
        <begin position="1"/>
        <end position="23"/>
    </location>
</feature>
<keyword evidence="1" id="KW-0732">Signal</keyword>
<dbReference type="EMBL" id="CP089984">
    <property type="protein sequence ID" value="WXB12206.1"/>
    <property type="molecule type" value="Genomic_DNA"/>
</dbReference>
<keyword evidence="3" id="KW-1185">Reference proteome</keyword>
<evidence type="ECO:0000313" key="2">
    <source>
        <dbReference type="EMBL" id="WXB12206.1"/>
    </source>
</evidence>
<feature type="chain" id="PRO_5045191834" description="DUF5602 domain-containing protein" evidence="1">
    <location>
        <begin position="24"/>
        <end position="292"/>
    </location>
</feature>
<evidence type="ECO:0000313" key="3">
    <source>
        <dbReference type="Proteomes" id="UP001370348"/>
    </source>
</evidence>
<reference evidence="2 3" key="1">
    <citation type="submission" date="2021-12" db="EMBL/GenBank/DDBJ databases">
        <title>Discovery of the Pendulisporaceae a myxobacterial family with distinct sporulation behavior and unique specialized metabolism.</title>
        <authorList>
            <person name="Garcia R."/>
            <person name="Popoff A."/>
            <person name="Bader C.D."/>
            <person name="Loehr J."/>
            <person name="Walesch S."/>
            <person name="Walt C."/>
            <person name="Boldt J."/>
            <person name="Bunk B."/>
            <person name="Haeckl F.J.F.P.J."/>
            <person name="Gunesch A.P."/>
            <person name="Birkelbach J."/>
            <person name="Nuebel U."/>
            <person name="Pietschmann T."/>
            <person name="Bach T."/>
            <person name="Mueller R."/>
        </authorList>
    </citation>
    <scope>NUCLEOTIDE SEQUENCE [LARGE SCALE GENOMIC DNA]</scope>
    <source>
        <strain evidence="2 3">MSr11954</strain>
    </source>
</reference>
<sequence length="292" mass="31586">MGRKILLLIGASAVVTGGVGAMAGCENLDTPARPDAGSNATASCILPSDPVVPCGSQYVLGDPGADLAGAGQMRSWAKMDPATNKALEFTISMPLDAVQTLNQATVDSSYWVEVPQPIKAQTVLQSFRVDYLSQGHPPAGVYNTRHLDFHIFIMSKEQALAISCQPQADKTFPPEGMLPAGWALFDPPLNCVPVHGMPAVNRLAPEFNGVQFVTAVGLTFYKSTFASWEPKLATQAMLERRPEFTFDLALMKGDPQSTMPRGLYPTKMVVTYDQPHGAYLFAIKDFQQWPPP</sequence>
<evidence type="ECO:0000256" key="1">
    <source>
        <dbReference type="SAM" id="SignalP"/>
    </source>
</evidence>